<evidence type="ECO:0000256" key="1">
    <source>
        <dbReference type="SAM" id="MobiDB-lite"/>
    </source>
</evidence>
<gene>
    <name evidence="2" type="ORF">TRITD_6Av1G172230</name>
</gene>
<reference evidence="2 3" key="1">
    <citation type="submission" date="2017-09" db="EMBL/GenBank/DDBJ databases">
        <authorList>
            <consortium name="International Durum Wheat Genome Sequencing Consortium (IDWGSC)"/>
            <person name="Milanesi L."/>
        </authorList>
    </citation>
    <scope>NUCLEOTIDE SEQUENCE [LARGE SCALE GENOMIC DNA]</scope>
    <source>
        <strain evidence="3">cv. Svevo</strain>
    </source>
</reference>
<dbReference type="Proteomes" id="UP000324705">
    <property type="component" value="Chromosome 6A"/>
</dbReference>
<feature type="compositionally biased region" description="Basic and acidic residues" evidence="1">
    <location>
        <begin position="10"/>
        <end position="21"/>
    </location>
</feature>
<evidence type="ECO:0000313" key="3">
    <source>
        <dbReference type="Proteomes" id="UP000324705"/>
    </source>
</evidence>
<keyword evidence="3" id="KW-1185">Reference proteome</keyword>
<accession>A0A9R0Y5D0</accession>
<dbReference type="EMBL" id="LT934121">
    <property type="protein sequence ID" value="VAI48501.1"/>
    <property type="molecule type" value="Genomic_DNA"/>
</dbReference>
<dbReference type="AlphaFoldDB" id="A0A9R0Y5D0"/>
<name>A0A9R0Y5D0_TRITD</name>
<protein>
    <submittedName>
        <fullName evidence="2">Uncharacterized protein</fullName>
    </submittedName>
</protein>
<sequence length="101" mass="11919">MKKHKGVVRRRGENVQREGEYTRGGYTESYTRESRIPNLIIPLHYTLDLANLFLLHETCTIKAAVLIQFLAMRRLYNMSTSAIICSKWIGTRDRYFFVLNY</sequence>
<evidence type="ECO:0000313" key="2">
    <source>
        <dbReference type="EMBL" id="VAI48501.1"/>
    </source>
</evidence>
<proteinExistence type="predicted"/>
<feature type="region of interest" description="Disordered" evidence="1">
    <location>
        <begin position="1"/>
        <end position="23"/>
    </location>
</feature>
<dbReference type="Gramene" id="TRITD6Av1G172230.1">
    <property type="protein sequence ID" value="TRITD6Av1G172230.1"/>
    <property type="gene ID" value="TRITD6Av1G172230"/>
</dbReference>
<organism evidence="2 3">
    <name type="scientific">Triticum turgidum subsp. durum</name>
    <name type="common">Durum wheat</name>
    <name type="synonym">Triticum durum</name>
    <dbReference type="NCBI Taxonomy" id="4567"/>
    <lineage>
        <taxon>Eukaryota</taxon>
        <taxon>Viridiplantae</taxon>
        <taxon>Streptophyta</taxon>
        <taxon>Embryophyta</taxon>
        <taxon>Tracheophyta</taxon>
        <taxon>Spermatophyta</taxon>
        <taxon>Magnoliopsida</taxon>
        <taxon>Liliopsida</taxon>
        <taxon>Poales</taxon>
        <taxon>Poaceae</taxon>
        <taxon>BOP clade</taxon>
        <taxon>Pooideae</taxon>
        <taxon>Triticodae</taxon>
        <taxon>Triticeae</taxon>
        <taxon>Triticinae</taxon>
        <taxon>Triticum</taxon>
    </lineage>
</organism>